<dbReference type="SUPFAM" id="SSF51126">
    <property type="entry name" value="Pectin lyase-like"/>
    <property type="match status" value="1"/>
</dbReference>
<dbReference type="OrthoDB" id="551156at2759"/>
<feature type="transmembrane region" description="Helical" evidence="2">
    <location>
        <begin position="977"/>
        <end position="998"/>
    </location>
</feature>
<accession>A0A077ZR37</accession>
<dbReference type="EMBL" id="CCKQ01001280">
    <property type="protein sequence ID" value="CDW72378.1"/>
    <property type="molecule type" value="Genomic_DNA"/>
</dbReference>
<evidence type="ECO:0000256" key="2">
    <source>
        <dbReference type="SAM" id="Phobius"/>
    </source>
</evidence>
<dbReference type="PANTHER" id="PTHR11319:SF35">
    <property type="entry name" value="OUTER MEMBRANE PROTEIN PMPC-RELATED"/>
    <property type="match status" value="1"/>
</dbReference>
<feature type="compositionally biased region" description="Polar residues" evidence="1">
    <location>
        <begin position="1388"/>
        <end position="1413"/>
    </location>
</feature>
<organism evidence="3 4">
    <name type="scientific">Stylonychia lemnae</name>
    <name type="common">Ciliate</name>
    <dbReference type="NCBI Taxonomy" id="5949"/>
    <lineage>
        <taxon>Eukaryota</taxon>
        <taxon>Sar</taxon>
        <taxon>Alveolata</taxon>
        <taxon>Ciliophora</taxon>
        <taxon>Intramacronucleata</taxon>
        <taxon>Spirotrichea</taxon>
        <taxon>Stichotrichia</taxon>
        <taxon>Sporadotrichida</taxon>
        <taxon>Oxytrichidae</taxon>
        <taxon>Stylonychinae</taxon>
        <taxon>Stylonychia</taxon>
    </lineage>
</organism>
<keyword evidence="4" id="KW-1185">Reference proteome</keyword>
<dbReference type="OMA" id="ENDASHY"/>
<feature type="region of interest" description="Disordered" evidence="1">
    <location>
        <begin position="1428"/>
        <end position="1458"/>
    </location>
</feature>
<evidence type="ECO:0000313" key="3">
    <source>
        <dbReference type="EMBL" id="CDW72378.1"/>
    </source>
</evidence>
<feature type="transmembrane region" description="Helical" evidence="2">
    <location>
        <begin position="1079"/>
        <end position="1097"/>
    </location>
</feature>
<feature type="transmembrane region" description="Helical" evidence="2">
    <location>
        <begin position="1130"/>
        <end position="1151"/>
    </location>
</feature>
<keyword evidence="2" id="KW-0472">Membrane</keyword>
<evidence type="ECO:0000256" key="1">
    <source>
        <dbReference type="SAM" id="MobiDB-lite"/>
    </source>
</evidence>
<evidence type="ECO:0008006" key="5">
    <source>
        <dbReference type="Google" id="ProtNLM"/>
    </source>
</evidence>
<dbReference type="InterPro" id="IPR011050">
    <property type="entry name" value="Pectin_lyase_fold/virulence"/>
</dbReference>
<feature type="compositionally biased region" description="Basic and acidic residues" evidence="1">
    <location>
        <begin position="1445"/>
        <end position="1456"/>
    </location>
</feature>
<name>A0A077ZR37_STYLE</name>
<feature type="transmembrane region" description="Helical" evidence="2">
    <location>
        <begin position="1271"/>
        <end position="1290"/>
    </location>
</feature>
<keyword evidence="2" id="KW-0812">Transmembrane</keyword>
<gene>
    <name evidence="3" type="primary">Contig12547.g13396</name>
    <name evidence="3" type="ORF">STYLEM_1337</name>
</gene>
<keyword evidence="2" id="KW-1133">Transmembrane helix</keyword>
<dbReference type="Proteomes" id="UP000039865">
    <property type="component" value="Unassembled WGS sequence"/>
</dbReference>
<feature type="transmembrane region" description="Helical" evidence="2">
    <location>
        <begin position="1244"/>
        <end position="1259"/>
    </location>
</feature>
<feature type="transmembrane region" description="Helical" evidence="2">
    <location>
        <begin position="1039"/>
        <end position="1067"/>
    </location>
</feature>
<reference evidence="3 4" key="1">
    <citation type="submission" date="2014-06" db="EMBL/GenBank/DDBJ databases">
        <authorList>
            <person name="Swart Estienne"/>
        </authorList>
    </citation>
    <scope>NUCLEOTIDE SEQUENCE [LARGE SCALE GENOMIC DNA]</scope>
    <source>
        <strain evidence="3 4">130c</strain>
    </source>
</reference>
<sequence length="1582" mass="180588">MLLILPSREIVVIRSNLTIEYIHFKNWMNEGVIIISDCSLLQTNTQSGNIVLRYLQVSMPHIYITSLFNVTLDNCDFRSFSLVSDANKQQIYVDSTSLCPIAKDNLTRTIQFSNNYISTDAKQAETSHQIFLWCVFKSDLNMRNLKCIVENVTAEHFYSSISFFCITVLNHINATYKNITQNNITLGPLNAFHYQLVGSYTSKWNIKFQQTLLLEQQYKFQLHKIRRCRSFKQLTQSLEMKFLLVNSTFSLNQFQKEGGLILIDSYLDENNARMIIQSSEFKNNSFSSGGFLIQARQNQIYPVLIQDSIFENNFQAFIQVKSFDVQMIRLPTVVEIIGCQFNQNYPNIKALIQLNSNSKVYLRNTVFQKTLSHSRGSVILADYEKVEVGIQNCTFKDNFASNGGVFFSHYSGFINISDSFFLNNLAISGGIGVLENYARVIVFNTQISGNYAIRNSIFSSLDALDIWKDDYYYQTYVISDIIKENLDNTRDRPQYQMNLAKSNLIIMNSSIEATSESDFLMKADSSNISLLSSNFSGLQSNGTTLSDVKRCVNYNITNTRIENFNVNLFEISITSLIVNSSVFLASKQQSSNDIIDQKMIFSVYKGEIKSYNSIFNYGSSRVEGGAILSQNTNTTLINNKFENNQAKDGGAIAFQCSRLENNTFNKNIASLQGGAVYYNKHRPLKLDSNQFDTQNYAPYGSNIAGFPFSVKILSYDKLQVASGQRYEGKIVAAIVDYDQNIISIDNSSGENLIQVQNGIGILDDLIFISTPGSGSVQFQVQSPSIDTDYIKQVFFDELDTHDLSQVNSAIVNLDFRNCIEGETVQNDQCYICGLGFYSFNGLLSSCLECPNNADCPGGSKIAIYPGFWRSSDYSSHIINCLNKDACVGGYKAKNTSEDEYKFPQCAFGYGGNLCHQCQLIDDNTQFTRISDHQCGLCPPRLQNIFFIFGVCIGLLIVISFILWYYLRDSKENQTSVIIRIILNHIQILSTAAAFNLQWPQQFSEFLGFYTSVGEIAESLISFDCFLKDTGFAEKGSSTYYFKVMIITLLPLLLLIIFSSGLTIINIIRKQKLAQISRQLTVTFVVIIYTLHPTLTRMSTSLFFCMELDTGEAWLQEDLQIECWSIDHLKWAIGLGLTSIIIWTVLCPLIGYRLLTKHRKQLYDDEIFGKYKLLYQGLDPRVYYWEFLNVIRKTALVCINVFLNLYPNIFKALVSLIILVIFLRLQIRLKPYKNPILNSLEQREIVISIFTFFGALYFVSDEISKEVEMGVFSFILIANAWFFVYCVYCIFSSLKGRISLKLASILRPIVLSKSMEQLENTYKQNLRYQQEREILIESGLCEDKQQQNHGYERSAQNTEFLMIGQQLNAINSFKSNQNTDKKKRLKPQYQLSFKPNDPLSFNNQDSHNKSHTQAKSAIDITIFNDGDKSHNISKAINNSKQKKTEKKSSKSKAEKKAISKPIQDSYSFNKDITEKQSKIALNNKKIVSIDDHNIATNSKMDISRDYSIDNEDFALAKQFKNNKKSRKSLKEPQPIVFQNKQYFDEEYKGENLLKPQDKQVFKNGNSLSVFQKIAFSRQNKKKQ</sequence>
<feature type="transmembrane region" description="Helical" evidence="2">
    <location>
        <begin position="1208"/>
        <end position="1224"/>
    </location>
</feature>
<evidence type="ECO:0000313" key="4">
    <source>
        <dbReference type="Proteomes" id="UP000039865"/>
    </source>
</evidence>
<feature type="transmembrane region" description="Helical" evidence="2">
    <location>
        <begin position="944"/>
        <end position="965"/>
    </location>
</feature>
<feature type="region of interest" description="Disordered" evidence="1">
    <location>
        <begin position="1375"/>
        <end position="1413"/>
    </location>
</feature>
<protein>
    <recommendedName>
        <fullName evidence="5">Transmembrane protein</fullName>
    </recommendedName>
</protein>
<dbReference type="InParanoid" id="A0A077ZR37"/>
<dbReference type="PANTHER" id="PTHR11319">
    <property type="entry name" value="G PROTEIN-COUPLED RECEPTOR-RELATED"/>
    <property type="match status" value="1"/>
</dbReference>
<proteinExistence type="predicted"/>